<sequence>MLVRMRHEAESALESRTGSAPLNEVDSQTDMLIILDRSVDCLTPLLSQLTYEGLISEKWGIRYGVTRLTDSSSEATDQTKRVTLNGSDEVFAELRDQNFSSVGSILSKRSKEISALVTTICC</sequence>
<evidence type="ECO:0000256" key="1">
    <source>
        <dbReference type="ARBA" id="ARBA00009884"/>
    </source>
</evidence>
<dbReference type="Proteomes" id="UP000748531">
    <property type="component" value="Unassembled WGS sequence"/>
</dbReference>
<reference evidence="3" key="1">
    <citation type="submission" date="2019-05" db="EMBL/GenBank/DDBJ databases">
        <title>Annotation for the trematode Paragonimus heterotremus.</title>
        <authorList>
            <person name="Choi Y.-J."/>
        </authorList>
    </citation>
    <scope>NUCLEOTIDE SEQUENCE</scope>
    <source>
        <strain evidence="3">LC</strain>
    </source>
</reference>
<dbReference type="GO" id="GO:0016192">
    <property type="term" value="P:vesicle-mediated transport"/>
    <property type="evidence" value="ECO:0007669"/>
    <property type="project" value="InterPro"/>
</dbReference>
<dbReference type="AlphaFoldDB" id="A0A8J4SIN3"/>
<dbReference type="InterPro" id="IPR036045">
    <property type="entry name" value="Sec1-like_sf"/>
</dbReference>
<dbReference type="PANTHER" id="PTHR11679">
    <property type="entry name" value="VESICLE PROTEIN SORTING-ASSOCIATED"/>
    <property type="match status" value="1"/>
</dbReference>
<dbReference type="EMBL" id="LUCH01018649">
    <property type="protein sequence ID" value="KAF5394410.1"/>
    <property type="molecule type" value="Genomic_DNA"/>
</dbReference>
<proteinExistence type="inferred from homology"/>
<dbReference type="Pfam" id="PF00995">
    <property type="entry name" value="Sec1"/>
    <property type="match status" value="1"/>
</dbReference>
<evidence type="ECO:0000256" key="2">
    <source>
        <dbReference type="SAM" id="MobiDB-lite"/>
    </source>
</evidence>
<dbReference type="OrthoDB" id="10262287at2759"/>
<comment type="caution">
    <text evidence="3">The sequence shown here is derived from an EMBL/GenBank/DDBJ whole genome shotgun (WGS) entry which is preliminary data.</text>
</comment>
<comment type="similarity">
    <text evidence="1">Belongs to the STXBP/unc-18/SEC1 family.</text>
</comment>
<dbReference type="SUPFAM" id="SSF56815">
    <property type="entry name" value="Sec1/munc18-like (SM) proteins"/>
    <property type="match status" value="1"/>
</dbReference>
<name>A0A8J4SIN3_9TREM</name>
<dbReference type="Gene3D" id="3.90.830.10">
    <property type="entry name" value="Syntaxin Binding Protein 1, Chain A, domain 2"/>
    <property type="match status" value="1"/>
</dbReference>
<organism evidence="3 4">
    <name type="scientific">Paragonimus heterotremus</name>
    <dbReference type="NCBI Taxonomy" id="100268"/>
    <lineage>
        <taxon>Eukaryota</taxon>
        <taxon>Metazoa</taxon>
        <taxon>Spiralia</taxon>
        <taxon>Lophotrochozoa</taxon>
        <taxon>Platyhelminthes</taxon>
        <taxon>Trematoda</taxon>
        <taxon>Digenea</taxon>
        <taxon>Plagiorchiida</taxon>
        <taxon>Troglotremata</taxon>
        <taxon>Troglotrematidae</taxon>
        <taxon>Paragonimus</taxon>
    </lineage>
</organism>
<feature type="compositionally biased region" description="Basic and acidic residues" evidence="2">
    <location>
        <begin position="1"/>
        <end position="10"/>
    </location>
</feature>
<keyword evidence="4" id="KW-1185">Reference proteome</keyword>
<dbReference type="InterPro" id="IPR043127">
    <property type="entry name" value="Sec-1-like_dom3a"/>
</dbReference>
<evidence type="ECO:0000313" key="3">
    <source>
        <dbReference type="EMBL" id="KAF5394410.1"/>
    </source>
</evidence>
<gene>
    <name evidence="3" type="ORF">PHET_11664</name>
</gene>
<feature type="region of interest" description="Disordered" evidence="2">
    <location>
        <begin position="1"/>
        <end position="21"/>
    </location>
</feature>
<evidence type="ECO:0000313" key="4">
    <source>
        <dbReference type="Proteomes" id="UP000748531"/>
    </source>
</evidence>
<dbReference type="InterPro" id="IPR001619">
    <property type="entry name" value="Sec1-like"/>
</dbReference>
<protein>
    <submittedName>
        <fullName evidence="3">Uncharacterized protein</fullName>
    </submittedName>
</protein>
<accession>A0A8J4SIN3</accession>